<evidence type="ECO:0000259" key="6">
    <source>
        <dbReference type="PROSITE" id="PS50011"/>
    </source>
</evidence>
<dbReference type="OrthoDB" id="942095at2759"/>
<evidence type="ECO:0000256" key="5">
    <source>
        <dbReference type="SAM" id="MobiDB-lite"/>
    </source>
</evidence>
<feature type="compositionally biased region" description="Low complexity" evidence="5">
    <location>
        <begin position="872"/>
        <end position="884"/>
    </location>
</feature>
<dbReference type="InterPro" id="IPR008271">
    <property type="entry name" value="Ser/Thr_kinase_AS"/>
</dbReference>
<feature type="binding site" evidence="3">
    <location>
        <position position="137"/>
    </location>
    <ligand>
        <name>ATP</name>
        <dbReference type="ChEBI" id="CHEBI:30616"/>
    </ligand>
</feature>
<dbReference type="EMBL" id="NLAX01001034">
    <property type="protein sequence ID" value="PKS06267.1"/>
    <property type="molecule type" value="Genomic_DNA"/>
</dbReference>
<evidence type="ECO:0000256" key="1">
    <source>
        <dbReference type="ARBA" id="ARBA00022741"/>
    </source>
</evidence>
<evidence type="ECO:0000313" key="7">
    <source>
        <dbReference type="EMBL" id="PKS06267.1"/>
    </source>
</evidence>
<dbReference type="STRING" id="41688.A0A2N3N1G5"/>
<dbReference type="InterPro" id="IPR000719">
    <property type="entry name" value="Prot_kinase_dom"/>
</dbReference>
<dbReference type="AlphaFoldDB" id="A0A2N3N1G5"/>
<protein>
    <recommendedName>
        <fullName evidence="6">Protein kinase domain-containing protein</fullName>
    </recommendedName>
</protein>
<dbReference type="InParanoid" id="A0A2N3N1G5"/>
<feature type="domain" description="Protein kinase" evidence="6">
    <location>
        <begin position="107"/>
        <end position="354"/>
    </location>
</feature>
<feature type="compositionally biased region" description="Low complexity" evidence="5">
    <location>
        <begin position="731"/>
        <end position="740"/>
    </location>
</feature>
<evidence type="ECO:0000256" key="2">
    <source>
        <dbReference type="ARBA" id="ARBA00022840"/>
    </source>
</evidence>
<proteinExistence type="predicted"/>
<feature type="region of interest" description="Disordered" evidence="5">
    <location>
        <begin position="466"/>
        <end position="582"/>
    </location>
</feature>
<dbReference type="PANTHER" id="PTHR24346">
    <property type="entry name" value="MAP/MICROTUBULE AFFINITY-REGULATING KINASE"/>
    <property type="match status" value="1"/>
</dbReference>
<dbReference type="PROSITE" id="PS00107">
    <property type="entry name" value="PROTEIN_KINASE_ATP"/>
    <property type="match status" value="1"/>
</dbReference>
<dbReference type="Proteomes" id="UP000233524">
    <property type="component" value="Unassembled WGS sequence"/>
</dbReference>
<keyword evidence="4" id="KW-0175">Coiled coil</keyword>
<dbReference type="InterPro" id="IPR011009">
    <property type="entry name" value="Kinase-like_dom_sf"/>
</dbReference>
<feature type="non-terminal residue" evidence="7">
    <location>
        <position position="1"/>
    </location>
</feature>
<dbReference type="GO" id="GO:0004674">
    <property type="term" value="F:protein serine/threonine kinase activity"/>
    <property type="evidence" value="ECO:0007669"/>
    <property type="project" value="TreeGrafter"/>
</dbReference>
<reference evidence="7 8" key="1">
    <citation type="journal article" date="2017" name="G3 (Bethesda)">
        <title>First Draft Genome Sequence of the Pathogenic Fungus Lomentospora prolificans (Formerly Scedosporium prolificans).</title>
        <authorList>
            <person name="Luo R."/>
            <person name="Zimin A."/>
            <person name="Workman R."/>
            <person name="Fan Y."/>
            <person name="Pertea G."/>
            <person name="Grossman N."/>
            <person name="Wear M.P."/>
            <person name="Jia B."/>
            <person name="Miller H."/>
            <person name="Casadevall A."/>
            <person name="Timp W."/>
            <person name="Zhang S.X."/>
            <person name="Salzberg S.L."/>
        </authorList>
    </citation>
    <scope>NUCLEOTIDE SEQUENCE [LARGE SCALE GENOMIC DNA]</scope>
    <source>
        <strain evidence="7 8">JHH-5317</strain>
    </source>
</reference>
<feature type="coiled-coil region" evidence="4">
    <location>
        <begin position="413"/>
        <end position="442"/>
    </location>
</feature>
<keyword evidence="1 3" id="KW-0547">Nucleotide-binding</keyword>
<dbReference type="FunFam" id="1.10.510.10:FF:000434">
    <property type="entry name" value="Serine/threonine protein kinase"/>
    <property type="match status" value="1"/>
</dbReference>
<dbReference type="PANTHER" id="PTHR24346:SF110">
    <property type="entry name" value="NON-SPECIFIC SERINE_THREONINE PROTEIN KINASE"/>
    <property type="match status" value="1"/>
</dbReference>
<feature type="compositionally biased region" description="Polar residues" evidence="5">
    <location>
        <begin position="547"/>
        <end position="561"/>
    </location>
</feature>
<feature type="region of interest" description="Disordered" evidence="5">
    <location>
        <begin position="600"/>
        <end position="805"/>
    </location>
</feature>
<dbReference type="Gene3D" id="1.10.510.10">
    <property type="entry name" value="Transferase(Phosphotransferase) domain 1"/>
    <property type="match status" value="1"/>
</dbReference>
<name>A0A2N3N1G5_9PEZI</name>
<dbReference type="SUPFAM" id="SSF56112">
    <property type="entry name" value="Protein kinase-like (PK-like)"/>
    <property type="match status" value="1"/>
</dbReference>
<feature type="compositionally biased region" description="Low complexity" evidence="5">
    <location>
        <begin position="751"/>
        <end position="762"/>
    </location>
</feature>
<feature type="compositionally biased region" description="Basic and acidic residues" evidence="5">
    <location>
        <begin position="473"/>
        <end position="493"/>
    </location>
</feature>
<dbReference type="Pfam" id="PF00069">
    <property type="entry name" value="Pkinase"/>
    <property type="match status" value="1"/>
</dbReference>
<dbReference type="GO" id="GO:0005524">
    <property type="term" value="F:ATP binding"/>
    <property type="evidence" value="ECO:0007669"/>
    <property type="project" value="UniProtKB-UniRule"/>
</dbReference>
<dbReference type="VEuPathDB" id="FungiDB:jhhlp_007014"/>
<evidence type="ECO:0000256" key="4">
    <source>
        <dbReference type="SAM" id="Coils"/>
    </source>
</evidence>
<evidence type="ECO:0000256" key="3">
    <source>
        <dbReference type="PROSITE-ProRule" id="PRU10141"/>
    </source>
</evidence>
<dbReference type="PROSITE" id="PS00108">
    <property type="entry name" value="PROTEIN_KINASE_ST"/>
    <property type="match status" value="1"/>
</dbReference>
<dbReference type="GO" id="GO:0005737">
    <property type="term" value="C:cytoplasm"/>
    <property type="evidence" value="ECO:0007669"/>
    <property type="project" value="TreeGrafter"/>
</dbReference>
<organism evidence="7 8">
    <name type="scientific">Lomentospora prolificans</name>
    <dbReference type="NCBI Taxonomy" id="41688"/>
    <lineage>
        <taxon>Eukaryota</taxon>
        <taxon>Fungi</taxon>
        <taxon>Dikarya</taxon>
        <taxon>Ascomycota</taxon>
        <taxon>Pezizomycotina</taxon>
        <taxon>Sordariomycetes</taxon>
        <taxon>Hypocreomycetidae</taxon>
        <taxon>Microascales</taxon>
        <taxon>Microascaceae</taxon>
        <taxon>Lomentospora</taxon>
    </lineage>
</organism>
<gene>
    <name evidence="7" type="ORF">jhhlp_007014</name>
</gene>
<dbReference type="GO" id="GO:0035556">
    <property type="term" value="P:intracellular signal transduction"/>
    <property type="evidence" value="ECO:0007669"/>
    <property type="project" value="TreeGrafter"/>
</dbReference>
<comment type="caution">
    <text evidence="7">The sequence shown here is derived from an EMBL/GenBank/DDBJ whole genome shotgun (WGS) entry which is preliminary data.</text>
</comment>
<keyword evidence="8" id="KW-1185">Reference proteome</keyword>
<accession>A0A2N3N1G5</accession>
<feature type="region of interest" description="Disordered" evidence="5">
    <location>
        <begin position="848"/>
        <end position="902"/>
    </location>
</feature>
<dbReference type="PROSITE" id="PS50011">
    <property type="entry name" value="PROTEIN_KINASE_DOM"/>
    <property type="match status" value="1"/>
</dbReference>
<feature type="compositionally biased region" description="Polar residues" evidence="5">
    <location>
        <begin position="629"/>
        <end position="654"/>
    </location>
</feature>
<evidence type="ECO:0000313" key="8">
    <source>
        <dbReference type="Proteomes" id="UP000233524"/>
    </source>
</evidence>
<feature type="compositionally biased region" description="Basic residues" evidence="5">
    <location>
        <begin position="741"/>
        <end position="750"/>
    </location>
</feature>
<sequence>FYLVQIPRFVIPGSTVLLFDSDLSFLDIGFLVIYDPRYVSNYIHAFSRDYIENTRRELCSQEGKIHRGMQAARGGPEASGRKAKLAHSYQELLDEFSTKDLKSVGNYTLGRLIGKGSFGKVYLANHKLTNGSKVVLKSANKSDSNLAREIHHHRQFVHPHIARLYEVIVTENLVWMVLEYCPGDELYNYLLKHGPLPVPKVQRIFAQLTGAVAYVHMQSCVHRDLKLENILFDKHENVKLVDFGFTREYEGKANHLQTFCGTICYSAPEMLKGEKYAGEKVDVWSLGVILYALLCGELPFDDDDDNVTRTKILTEEPKYPDHLPADALALIKLLLSKRPLLRPSLSDVLNHPFLAEHAPTQQAILKLQQPAPFSTALDKEVLQRMRSAGVDIDHVIESVLSQRCDALAGWWTLLLEKEERKAQRRERKRKEKEAELRSLRRLSAASSRLERMTPVLHDVREEGSVGNYVRVGDPPRTRGRSERRSAHYSDYRVPDLPQLAEASGSPGTEGEIPPPPIDKDSIRSVSTSRTRRPIPPPKEGILRSARSRGSTLHLVTTSDALQQVHPEAGANARPQKVRKRPSQAILATWKNWTHWIFENTRRSKSHNRKGSQSTPDLRKNGKGGNGKGSETSSPRPQTGKYANSNASTSPNPATSGLPPGLVANGQLPKANSPLLGASAMASPTSLGISSPPPSARMPSSQSYKRQSLSPSPLTPRSAMRRSSTGLRGRKSTSSSVSSIRSIHHHHHSHSKASSTSSNGSVSTAMSKSTLHHRGTSPHHSVKILPATPTHNPIPSNIRLVRGSGSPAPLRIFNEGMPQSGGGMQAPGSPNPFGAGGVMFAKRKRNLFKGPMLNMSGGPSGNSSHHSRGSGSGSHSRSASASGLGRRSGEITIQEVDEDDEQLHRSDLEEVEEVDMFSPVIRGPGEQIEEHIFDEGEAVPDVLGGAGLAPAPTITGLAAPKQ</sequence>
<dbReference type="CDD" id="cd14003">
    <property type="entry name" value="STKc_AMPK-like"/>
    <property type="match status" value="1"/>
</dbReference>
<feature type="compositionally biased region" description="Basic residues" evidence="5">
    <location>
        <begin position="769"/>
        <end position="781"/>
    </location>
</feature>
<keyword evidence="2 3" id="KW-0067">ATP-binding</keyword>
<dbReference type="InterPro" id="IPR017441">
    <property type="entry name" value="Protein_kinase_ATP_BS"/>
</dbReference>
<dbReference type="SMART" id="SM00220">
    <property type="entry name" value="S_TKc"/>
    <property type="match status" value="1"/>
</dbReference>